<keyword evidence="1" id="KW-0732">Signal</keyword>
<keyword evidence="3" id="KW-1185">Reference proteome</keyword>
<name>A0ABT5F9I2_9GAMM</name>
<protein>
    <recommendedName>
        <fullName evidence="4">Tat (Twin-arginine translocation) pathway signal sequence</fullName>
    </recommendedName>
</protein>
<accession>A0ABT5F9I2</accession>
<evidence type="ECO:0000256" key="1">
    <source>
        <dbReference type="SAM" id="SignalP"/>
    </source>
</evidence>
<sequence>MNRRDFLKFSGASLVLWPSASALATTAVVKPKKLVFVMLRGALDSLHTIIPVNDKALHQHRPKLAAVAEKKHSR</sequence>
<dbReference type="Proteomes" id="UP001528411">
    <property type="component" value="Unassembled WGS sequence"/>
</dbReference>
<dbReference type="EMBL" id="JAQOMS010000002">
    <property type="protein sequence ID" value="MDC2887533.1"/>
    <property type="molecule type" value="Genomic_DNA"/>
</dbReference>
<organism evidence="2 3">
    <name type="scientific">Psychrosphaera algicola</name>
    <dbReference type="NCBI Taxonomy" id="3023714"/>
    <lineage>
        <taxon>Bacteria</taxon>
        <taxon>Pseudomonadati</taxon>
        <taxon>Pseudomonadota</taxon>
        <taxon>Gammaproteobacteria</taxon>
        <taxon>Alteromonadales</taxon>
        <taxon>Pseudoalteromonadaceae</taxon>
        <taxon>Psychrosphaera</taxon>
    </lineage>
</organism>
<reference evidence="2 3" key="1">
    <citation type="submission" date="2023-01" db="EMBL/GenBank/DDBJ databases">
        <title>Psychrosphaera sp. nov., isolated from marine algae.</title>
        <authorList>
            <person name="Bayburt H."/>
            <person name="Choi B.J."/>
            <person name="Kim J.M."/>
            <person name="Choi D.G."/>
            <person name="Jeon C.O."/>
        </authorList>
    </citation>
    <scope>NUCLEOTIDE SEQUENCE [LARGE SCALE GENOMIC DNA]</scope>
    <source>
        <strain evidence="2 3">G1-22</strain>
    </source>
</reference>
<evidence type="ECO:0000313" key="3">
    <source>
        <dbReference type="Proteomes" id="UP001528411"/>
    </source>
</evidence>
<feature type="chain" id="PRO_5045368449" description="Tat (Twin-arginine translocation) pathway signal sequence" evidence="1">
    <location>
        <begin position="25"/>
        <end position="74"/>
    </location>
</feature>
<dbReference type="RefSeq" id="WP_272179366.1">
    <property type="nucleotide sequence ID" value="NZ_JAQOMS010000002.1"/>
</dbReference>
<comment type="caution">
    <text evidence="2">The sequence shown here is derived from an EMBL/GenBank/DDBJ whole genome shotgun (WGS) entry which is preliminary data.</text>
</comment>
<evidence type="ECO:0008006" key="4">
    <source>
        <dbReference type="Google" id="ProtNLM"/>
    </source>
</evidence>
<feature type="signal peptide" evidence="1">
    <location>
        <begin position="1"/>
        <end position="24"/>
    </location>
</feature>
<proteinExistence type="predicted"/>
<gene>
    <name evidence="2" type="ORF">PN838_00125</name>
</gene>
<evidence type="ECO:0000313" key="2">
    <source>
        <dbReference type="EMBL" id="MDC2887533.1"/>
    </source>
</evidence>